<dbReference type="AlphaFoldDB" id="A0A3M2REV9"/>
<dbReference type="InterPro" id="IPR050626">
    <property type="entry name" value="Peptidase_M16"/>
</dbReference>
<evidence type="ECO:0000256" key="4">
    <source>
        <dbReference type="ARBA" id="ARBA00012449"/>
    </source>
</evidence>
<dbReference type="Pfam" id="PF16187">
    <property type="entry name" value="Peptidase_M16_M"/>
    <property type="match status" value="1"/>
</dbReference>
<keyword evidence="8 20" id="KW-0378">Hydrolase</keyword>
<evidence type="ECO:0000313" key="21">
    <source>
        <dbReference type="Proteomes" id="UP000265903"/>
    </source>
</evidence>
<keyword evidence="15" id="KW-0732">Signal</keyword>
<dbReference type="GO" id="GO:0046872">
    <property type="term" value="F:metal ion binding"/>
    <property type="evidence" value="ECO:0007669"/>
    <property type="project" value="UniProtKB-KW"/>
</dbReference>
<dbReference type="InterPro" id="IPR054734">
    <property type="entry name" value="PqqF-like_C_4"/>
</dbReference>
<dbReference type="PANTHER" id="PTHR43690:SF18">
    <property type="entry name" value="INSULIN-DEGRADING ENZYME-RELATED"/>
    <property type="match status" value="1"/>
</dbReference>
<organism evidence="20 21">
    <name type="scientific">Marinobacter litoralis</name>
    <dbReference type="NCBI Taxonomy" id="187981"/>
    <lineage>
        <taxon>Bacteria</taxon>
        <taxon>Pseudomonadati</taxon>
        <taxon>Pseudomonadota</taxon>
        <taxon>Gammaproteobacteria</taxon>
        <taxon>Pseudomonadales</taxon>
        <taxon>Marinobacteraceae</taxon>
        <taxon>Marinobacter</taxon>
    </lineage>
</organism>
<evidence type="ECO:0000256" key="13">
    <source>
        <dbReference type="ARBA" id="ARBA00033450"/>
    </source>
</evidence>
<dbReference type="InterPro" id="IPR011765">
    <property type="entry name" value="Pept_M16_N"/>
</dbReference>
<dbReference type="InterPro" id="IPR007863">
    <property type="entry name" value="Peptidase_M16_C"/>
</dbReference>
<feature type="signal peptide" evidence="15">
    <location>
        <begin position="1"/>
        <end position="32"/>
    </location>
</feature>
<evidence type="ECO:0000256" key="3">
    <source>
        <dbReference type="ARBA" id="ARBA00007261"/>
    </source>
</evidence>
<dbReference type="GO" id="GO:0004222">
    <property type="term" value="F:metalloendopeptidase activity"/>
    <property type="evidence" value="ECO:0007669"/>
    <property type="project" value="UniProtKB-EC"/>
</dbReference>
<dbReference type="Pfam" id="PF00675">
    <property type="entry name" value="Peptidase_M16"/>
    <property type="match status" value="1"/>
</dbReference>
<keyword evidence="9" id="KW-0862">Zinc</keyword>
<dbReference type="FunFam" id="3.30.830.10:FF:000012">
    <property type="entry name" value="Protease 3"/>
    <property type="match status" value="1"/>
</dbReference>
<evidence type="ECO:0000256" key="7">
    <source>
        <dbReference type="ARBA" id="ARBA00022723"/>
    </source>
</evidence>
<dbReference type="SUPFAM" id="SSF63411">
    <property type="entry name" value="LuxS/MPP-like metallohydrolase"/>
    <property type="match status" value="4"/>
</dbReference>
<keyword evidence="7" id="KW-0479">Metal-binding</keyword>
<evidence type="ECO:0000256" key="9">
    <source>
        <dbReference type="ARBA" id="ARBA00022833"/>
    </source>
</evidence>
<dbReference type="InterPro" id="IPR011249">
    <property type="entry name" value="Metalloenz_LuxS/M16"/>
</dbReference>
<feature type="domain" description="Coenzyme PQQ synthesis protein F-like C-terminal lobe" evidence="19">
    <location>
        <begin position="777"/>
        <end position="876"/>
    </location>
</feature>
<comment type="function">
    <text evidence="2">Endopeptidase that degrades small peptides of less than 7 kDa, such as glucagon and insulin.</text>
</comment>
<dbReference type="EC" id="3.4.24.55" evidence="4"/>
<evidence type="ECO:0000259" key="18">
    <source>
        <dbReference type="Pfam" id="PF16187"/>
    </source>
</evidence>
<dbReference type="InterPro" id="IPR032632">
    <property type="entry name" value="Peptidase_M16_M"/>
</dbReference>
<dbReference type="Proteomes" id="UP000265903">
    <property type="component" value="Unassembled WGS sequence"/>
</dbReference>
<evidence type="ECO:0000256" key="11">
    <source>
        <dbReference type="ARBA" id="ARBA00029597"/>
    </source>
</evidence>
<reference evidence="20 21" key="1">
    <citation type="submission" date="2018-08" db="EMBL/GenBank/DDBJ databases">
        <title>Whole Genome Sequence of the Moderate Halophilic Marine Bacterium Marinobacter litoralis Sw-45.</title>
        <authorList>
            <person name="Musa H."/>
        </authorList>
    </citation>
    <scope>NUCLEOTIDE SEQUENCE [LARGE SCALE GENOMIC DNA]</scope>
    <source>
        <strain evidence="20 21">Sw-45</strain>
    </source>
</reference>
<dbReference type="RefSeq" id="WP_114333944.1">
    <property type="nucleotide sequence ID" value="NZ_QMDL01000002.1"/>
</dbReference>
<evidence type="ECO:0000313" key="20">
    <source>
        <dbReference type="EMBL" id="RMJ03812.1"/>
    </source>
</evidence>
<dbReference type="GO" id="GO:0006508">
    <property type="term" value="P:proteolysis"/>
    <property type="evidence" value="ECO:0007669"/>
    <property type="project" value="UniProtKB-KW"/>
</dbReference>
<dbReference type="InterPro" id="IPR001431">
    <property type="entry name" value="Pept_M16_Zn_BS"/>
</dbReference>
<dbReference type="FunFam" id="3.30.830.10:FF:000005">
    <property type="entry name" value="nardilysin isoform X1"/>
    <property type="match status" value="1"/>
</dbReference>
<comment type="cofactor">
    <cofactor evidence="1">
        <name>Zn(2+)</name>
        <dbReference type="ChEBI" id="CHEBI:29105"/>
    </cofactor>
</comment>
<evidence type="ECO:0000256" key="5">
    <source>
        <dbReference type="ARBA" id="ARBA00017565"/>
    </source>
</evidence>
<dbReference type="PROSITE" id="PS00143">
    <property type="entry name" value="INSULINASE"/>
    <property type="match status" value="1"/>
</dbReference>
<evidence type="ECO:0000256" key="1">
    <source>
        <dbReference type="ARBA" id="ARBA00001947"/>
    </source>
</evidence>
<feature type="domain" description="Peptidase M16 middle/third" evidence="18">
    <location>
        <begin position="401"/>
        <end position="677"/>
    </location>
</feature>
<evidence type="ECO:0000256" key="10">
    <source>
        <dbReference type="ARBA" id="ARBA00023049"/>
    </source>
</evidence>
<evidence type="ECO:0000256" key="6">
    <source>
        <dbReference type="ARBA" id="ARBA00022670"/>
    </source>
</evidence>
<feature type="domain" description="Peptidase M16 C-terminal" evidence="17">
    <location>
        <begin position="218"/>
        <end position="395"/>
    </location>
</feature>
<evidence type="ECO:0000256" key="15">
    <source>
        <dbReference type="SAM" id="SignalP"/>
    </source>
</evidence>
<dbReference type="Pfam" id="PF05193">
    <property type="entry name" value="Peptidase_M16_C"/>
    <property type="match status" value="1"/>
</dbReference>
<dbReference type="EMBL" id="QMDL01000002">
    <property type="protein sequence ID" value="RMJ03812.1"/>
    <property type="molecule type" value="Genomic_DNA"/>
</dbReference>
<comment type="caution">
    <text evidence="20">The sequence shown here is derived from an EMBL/GenBank/DDBJ whole genome shotgun (WGS) entry which is preliminary data.</text>
</comment>
<proteinExistence type="inferred from homology"/>
<evidence type="ECO:0000256" key="8">
    <source>
        <dbReference type="ARBA" id="ARBA00022801"/>
    </source>
</evidence>
<gene>
    <name evidence="20" type="primary">ptrA</name>
    <name evidence="20" type="ORF">DOQ08_01130</name>
</gene>
<comment type="similarity">
    <text evidence="3 14">Belongs to the peptidase M16 family.</text>
</comment>
<dbReference type="Pfam" id="PF22456">
    <property type="entry name" value="PqqF-like_C_4"/>
    <property type="match status" value="1"/>
</dbReference>
<evidence type="ECO:0000256" key="14">
    <source>
        <dbReference type="RuleBase" id="RU004447"/>
    </source>
</evidence>
<evidence type="ECO:0000259" key="16">
    <source>
        <dbReference type="Pfam" id="PF00675"/>
    </source>
</evidence>
<evidence type="ECO:0000256" key="12">
    <source>
        <dbReference type="ARBA" id="ARBA00031184"/>
    </source>
</evidence>
<name>A0A3M2REV9_9GAMM</name>
<dbReference type="GO" id="GO:0005737">
    <property type="term" value="C:cytoplasm"/>
    <property type="evidence" value="ECO:0007669"/>
    <property type="project" value="UniProtKB-ARBA"/>
</dbReference>
<keyword evidence="6 20" id="KW-0645">Protease</keyword>
<feature type="chain" id="PRO_5018091138" description="Protease 3" evidence="15">
    <location>
        <begin position="33"/>
        <end position="945"/>
    </location>
</feature>
<accession>A0A3M2REV9</accession>
<sequence>MTVKRPLFRRLYRLPPLLLLLASLLPSAYTHAETEPRKSPNDPNSYRYLELENGLRVILVSDEEADKAAASLNIAVGSGNDPEDRAGMAHFLEHMLFLGTEKYPDAGEYQQFIRSHGGSHNAFTAFENTNYFFDVESEFLEAALDRFAQQFSHPLFTPELVDRERNAVHSEFSAKLKEDGRRLLSVRKAAGNPDHAFSKFAVGNLTTLENTDANPLRPDLIRFWEQNYSANVMSLAVYGPHSLDELERMVKQRFNAVANRNLEVIKHPEPLHKPEQLPKRILAETLKDSRSLSLSFPVPSQRANYATKPASYVANLLGHEGPGSLFDVLKRAGLVETLSAGLGMDTGSHATFNISMSLTREGLKRRDDILALVFSYIDLIKTNGISHERFDEMKQLALIDFRFHERGEPVREAMRLSSLLRDYPANDILSAPYLMERYAPKQYQEILDRLTPDNLAVMVSAPDQNLEDPELTQWYETPWKQEALQIPAAANPTLADQLALPPANPLVPENLEMVTGNSMPHPTLLHGSEGMQVWYARDTRFNAPKANVFISLRSPIARASARNTVLTQLLVDAIKTNLNAWAYSAQLAGLNYSVYPHLRGVTIRVGGYNDKLHELLNRILLEFADPMITEQRFRIARQRLIDGLENKAKNRPVQQTSEFIQTALLNGTFPVSEKLAAAKAVTLDELMHFGSEFTKAMDPVMLAHGNLTEATTLNLAKQVQAVVLRNSEQVDVQRAQVRQLPSGETEAVLNVEHPDTGYTLYLQGKDRSYEERARYRLLAQIISSPFYENIRTTKQLGYIVYATAFEILETPALGLVVQSPEASGAEIDGAVTEFAERFKGRLAELSPEQLSREKQAVISKMMARDRQLGDVSGRYWREIDRENSAFNSREKLAAAIREVSLDELVNTFEEAMIERQRAFKVLTGKGESNQPAILNQLRERQPVAP</sequence>
<evidence type="ECO:0000259" key="17">
    <source>
        <dbReference type="Pfam" id="PF05193"/>
    </source>
</evidence>
<keyword evidence="10" id="KW-0482">Metalloprotease</keyword>
<feature type="domain" description="Peptidase M16 N-terminal" evidence="16">
    <location>
        <begin position="56"/>
        <end position="184"/>
    </location>
</feature>
<dbReference type="Gene3D" id="3.30.830.10">
    <property type="entry name" value="Metalloenzyme, LuxS/M16 peptidase-like"/>
    <property type="match status" value="4"/>
</dbReference>
<protein>
    <recommendedName>
        <fullName evidence="5">Protease 3</fullName>
        <ecNumber evidence="4">3.4.24.55</ecNumber>
    </recommendedName>
    <alternativeName>
        <fullName evidence="13">Pitrilysin</fullName>
    </alternativeName>
    <alternativeName>
        <fullName evidence="12">Protease III</fullName>
    </alternativeName>
    <alternativeName>
        <fullName evidence="11">Protease pi</fullName>
    </alternativeName>
</protein>
<dbReference type="OrthoDB" id="9811314at2"/>
<keyword evidence="21" id="KW-1185">Reference proteome</keyword>
<evidence type="ECO:0000256" key="2">
    <source>
        <dbReference type="ARBA" id="ARBA00002184"/>
    </source>
</evidence>
<evidence type="ECO:0000259" key="19">
    <source>
        <dbReference type="Pfam" id="PF22456"/>
    </source>
</evidence>
<dbReference type="PANTHER" id="PTHR43690">
    <property type="entry name" value="NARDILYSIN"/>
    <property type="match status" value="1"/>
</dbReference>